<name>A0ABN3WYJ9_STRTU</name>
<evidence type="ECO:0000313" key="3">
    <source>
        <dbReference type="Proteomes" id="UP001501102"/>
    </source>
</evidence>
<sequence length="311" mass="33078">MKRAKEPKPTSSPARLAKSTGRWTNIFMSTSGSRTRRSTRTHTAAITTAPAKQPRVRPEPQPHSCPWVMGSRSRTRVAARASAPRTSVAAAGGLAGGGDEGGDGHQGERGQAGGQPEGAAVVGVVARGEQTRGDQRQAAAEGEGAADHGHGAGQLGRPDLLAEDGERQRKIAVAAPWSTRPTISQSREWVTAARTDPATMTTRTATSVFFLPCWSPKRPSSGVKTAAESRVAVVTQLTFAEEVSRSFWMRPRIGTTRVCIIETTIAARLRAKTIRVSFLGGAEELMGGSFDCFTTLMLEVIKQPGKPRPDT</sequence>
<evidence type="ECO:0000313" key="2">
    <source>
        <dbReference type="EMBL" id="GAA2932193.1"/>
    </source>
</evidence>
<evidence type="ECO:0000256" key="1">
    <source>
        <dbReference type="SAM" id="MobiDB-lite"/>
    </source>
</evidence>
<comment type="caution">
    <text evidence="2">The sequence shown here is derived from an EMBL/GenBank/DDBJ whole genome shotgun (WGS) entry which is preliminary data.</text>
</comment>
<gene>
    <name evidence="2" type="ORF">GCM10020221_29940</name>
</gene>
<feature type="region of interest" description="Disordered" evidence="1">
    <location>
        <begin position="1"/>
        <end position="158"/>
    </location>
</feature>
<dbReference type="Proteomes" id="UP001501102">
    <property type="component" value="Unassembled WGS sequence"/>
</dbReference>
<keyword evidence="3" id="KW-1185">Reference proteome</keyword>
<feature type="compositionally biased region" description="Low complexity" evidence="1">
    <location>
        <begin position="76"/>
        <end position="92"/>
    </location>
</feature>
<organism evidence="2 3">
    <name type="scientific">Streptomyces thioluteus</name>
    <dbReference type="NCBI Taxonomy" id="66431"/>
    <lineage>
        <taxon>Bacteria</taxon>
        <taxon>Bacillati</taxon>
        <taxon>Actinomycetota</taxon>
        <taxon>Actinomycetes</taxon>
        <taxon>Kitasatosporales</taxon>
        <taxon>Streptomycetaceae</taxon>
        <taxon>Streptomyces</taxon>
    </lineage>
</organism>
<accession>A0ABN3WYJ9</accession>
<proteinExistence type="predicted"/>
<feature type="compositionally biased region" description="Low complexity" evidence="1">
    <location>
        <begin position="41"/>
        <end position="51"/>
    </location>
</feature>
<protein>
    <submittedName>
        <fullName evidence="2">Uncharacterized protein</fullName>
    </submittedName>
</protein>
<reference evidence="2 3" key="1">
    <citation type="journal article" date="2019" name="Int. J. Syst. Evol. Microbiol.">
        <title>The Global Catalogue of Microorganisms (GCM) 10K type strain sequencing project: providing services to taxonomists for standard genome sequencing and annotation.</title>
        <authorList>
            <consortium name="The Broad Institute Genomics Platform"/>
            <consortium name="The Broad Institute Genome Sequencing Center for Infectious Disease"/>
            <person name="Wu L."/>
            <person name="Ma J."/>
        </authorList>
    </citation>
    <scope>NUCLEOTIDE SEQUENCE [LARGE SCALE GENOMIC DNA]</scope>
    <source>
        <strain evidence="2 3">JCM 4087</strain>
    </source>
</reference>
<dbReference type="EMBL" id="BAAAXZ010000114">
    <property type="protein sequence ID" value="GAA2932193.1"/>
    <property type="molecule type" value="Genomic_DNA"/>
</dbReference>
<feature type="compositionally biased region" description="Low complexity" evidence="1">
    <location>
        <begin position="117"/>
        <end position="128"/>
    </location>
</feature>